<dbReference type="Proteomes" id="UP000615796">
    <property type="component" value="Unassembled WGS sequence"/>
</dbReference>
<accession>A0A9X0UKA5</accession>
<dbReference type="AlphaFoldDB" id="A0A9X0UKA5"/>
<dbReference type="EMBL" id="JACRUP010000017">
    <property type="protein sequence ID" value="MBC5852711.1"/>
    <property type="molecule type" value="Genomic_DNA"/>
</dbReference>
<protein>
    <submittedName>
        <fullName evidence="1">DUF2861 family protein</fullName>
    </submittedName>
</protein>
<proteinExistence type="predicted"/>
<gene>
    <name evidence="1" type="ORF">H8Q88_17550</name>
</gene>
<keyword evidence="2" id="KW-1185">Reference proteome</keyword>
<dbReference type="Pfam" id="PF11060">
    <property type="entry name" value="DUF2861"/>
    <property type="match status" value="1"/>
</dbReference>
<sequence length="291" mass="33484">MHSKLCLIGTLVCVPFYAQSVEWFESSSPLTQVHQHLLNNDLDRMFHSLVEVWQLNQTKNTKTHLNDLLIQSLSVDCGKGLASKTFPVWLNSIVIRKVDIQSPGRDAYQVILEAQSDKALNNITLTQWVERPISTDSSFTRSSDGVTEGGATFRKHYNLNSKLSMGLYRIDITAEDQDSWSTWVIFGEPKAKQTVRWSSKDQWTVDKNALLNRHCPLPRLDVSVYDYFDGEYKEIWQQSYESNYPTQLELTDLTSDRYILAVSMTHKRWQGPIIIEQAQVISKTYNVSLEE</sequence>
<comment type="caution">
    <text evidence="1">The sequence shown here is derived from an EMBL/GenBank/DDBJ whole genome shotgun (WGS) entry which is preliminary data.</text>
</comment>
<dbReference type="InterPro" id="IPR021290">
    <property type="entry name" value="DUF2861"/>
</dbReference>
<evidence type="ECO:0000313" key="2">
    <source>
        <dbReference type="Proteomes" id="UP000615796"/>
    </source>
</evidence>
<name>A0A9X0UKA5_VIBME</name>
<dbReference type="RefSeq" id="WP_187026980.1">
    <property type="nucleotide sequence ID" value="NZ_CAWQCL010000006.1"/>
</dbReference>
<evidence type="ECO:0000313" key="1">
    <source>
        <dbReference type="EMBL" id="MBC5852711.1"/>
    </source>
</evidence>
<organism evidence="1 2">
    <name type="scientific">Vibrio metschnikovii</name>
    <dbReference type="NCBI Taxonomy" id="28172"/>
    <lineage>
        <taxon>Bacteria</taxon>
        <taxon>Pseudomonadati</taxon>
        <taxon>Pseudomonadota</taxon>
        <taxon>Gammaproteobacteria</taxon>
        <taxon>Vibrionales</taxon>
        <taxon>Vibrionaceae</taxon>
        <taxon>Vibrio</taxon>
    </lineage>
</organism>
<reference evidence="1" key="1">
    <citation type="submission" date="2020-08" db="EMBL/GenBank/DDBJ databases">
        <title>Genome Sequencing and Pan-Genome Analysis of Migratory bird Vibrio Strains, Inner Mongolia.</title>
        <authorList>
            <person name="Zheng L."/>
        </authorList>
    </citation>
    <scope>NUCLEOTIDE SEQUENCE</scope>
    <source>
        <strain evidence="1">M13F</strain>
    </source>
</reference>